<evidence type="ECO:0000313" key="1">
    <source>
        <dbReference type="EMBL" id="KAK0367405.1"/>
    </source>
</evidence>
<dbReference type="PANTHER" id="PTHR46082:SF6">
    <property type="entry name" value="AAA+ ATPASE DOMAIN-CONTAINING PROTEIN-RELATED"/>
    <property type="match status" value="1"/>
</dbReference>
<keyword evidence="2" id="KW-1185">Reference proteome</keyword>
<dbReference type="Proteomes" id="UP001169217">
    <property type="component" value="Unassembled WGS sequence"/>
</dbReference>
<dbReference type="EMBL" id="JARUPT010001680">
    <property type="protein sequence ID" value="KAK0367405.1"/>
    <property type="molecule type" value="Genomic_DNA"/>
</dbReference>
<dbReference type="Gene3D" id="3.40.50.300">
    <property type="entry name" value="P-loop containing nucleotide triphosphate hydrolases"/>
    <property type="match status" value="1"/>
</dbReference>
<evidence type="ECO:0000313" key="2">
    <source>
        <dbReference type="Proteomes" id="UP001169217"/>
    </source>
</evidence>
<comment type="caution">
    <text evidence="1">The sequence shown here is derived from an EMBL/GenBank/DDBJ whole genome shotgun (WGS) entry which is preliminary data.</text>
</comment>
<reference evidence="1" key="1">
    <citation type="submission" date="2023-04" db="EMBL/GenBank/DDBJ databases">
        <title>Colletotrichum limetticola genome sequence.</title>
        <authorList>
            <person name="Baroncelli R."/>
        </authorList>
    </citation>
    <scope>NUCLEOTIDE SEQUENCE</scope>
    <source>
        <strain evidence="1">KLA-Anderson</strain>
    </source>
</reference>
<name>A0ABQ9P5L3_9PEZI</name>
<dbReference type="SUPFAM" id="SSF52540">
    <property type="entry name" value="P-loop containing nucleoside triphosphate hydrolases"/>
    <property type="match status" value="1"/>
</dbReference>
<protein>
    <submittedName>
        <fullName evidence="1">Phosphorylase superfamily protein</fullName>
    </submittedName>
</protein>
<proteinExistence type="predicted"/>
<feature type="non-terminal residue" evidence="1">
    <location>
        <position position="157"/>
    </location>
</feature>
<sequence>NKLWQPYAAATAAAYAKELLNIIPPLTSSNLDEAQGSRRKPHFIVPFGRNESFVERDSILTRLLGRIPPSANRDACQRTAIVGLGGIGKTQVAVEAAYRVRDVQPDCSVFWVPAVNTVMFENAYREIGQALNIIGIEDGQADIKSLVKAALERDDAG</sequence>
<organism evidence="1 2">
    <name type="scientific">Colletotrichum limetticola</name>
    <dbReference type="NCBI Taxonomy" id="1209924"/>
    <lineage>
        <taxon>Eukaryota</taxon>
        <taxon>Fungi</taxon>
        <taxon>Dikarya</taxon>
        <taxon>Ascomycota</taxon>
        <taxon>Pezizomycotina</taxon>
        <taxon>Sordariomycetes</taxon>
        <taxon>Hypocreomycetidae</taxon>
        <taxon>Glomerellales</taxon>
        <taxon>Glomerellaceae</taxon>
        <taxon>Colletotrichum</taxon>
        <taxon>Colletotrichum acutatum species complex</taxon>
    </lineage>
</organism>
<feature type="non-terminal residue" evidence="1">
    <location>
        <position position="1"/>
    </location>
</feature>
<dbReference type="InterPro" id="IPR053137">
    <property type="entry name" value="NLR-like"/>
</dbReference>
<accession>A0ABQ9P5L3</accession>
<dbReference type="PANTHER" id="PTHR46082">
    <property type="entry name" value="ATP/GTP-BINDING PROTEIN-RELATED"/>
    <property type="match status" value="1"/>
</dbReference>
<gene>
    <name evidence="1" type="ORF">CLIM01_15238</name>
</gene>
<dbReference type="InterPro" id="IPR027417">
    <property type="entry name" value="P-loop_NTPase"/>
</dbReference>